<proteinExistence type="predicted"/>
<sequence length="76" mass="8412">MGYPFFDGRNNVVAFAKHFVGDGEQCLLEKIDALVGAWLPGTEGQGITDDLKGQLQMTWFRRVEQLDQPVVGISSI</sequence>
<organism evidence="2 3">
    <name type="scientific">Phaseolus coccineus</name>
    <name type="common">Scarlet runner bean</name>
    <name type="synonym">Phaseolus multiflorus</name>
    <dbReference type="NCBI Taxonomy" id="3886"/>
    <lineage>
        <taxon>Eukaryota</taxon>
        <taxon>Viridiplantae</taxon>
        <taxon>Streptophyta</taxon>
        <taxon>Embryophyta</taxon>
        <taxon>Tracheophyta</taxon>
        <taxon>Spermatophyta</taxon>
        <taxon>Magnoliopsida</taxon>
        <taxon>eudicotyledons</taxon>
        <taxon>Gunneridae</taxon>
        <taxon>Pentapetalae</taxon>
        <taxon>rosids</taxon>
        <taxon>fabids</taxon>
        <taxon>Fabales</taxon>
        <taxon>Fabaceae</taxon>
        <taxon>Papilionoideae</taxon>
        <taxon>50 kb inversion clade</taxon>
        <taxon>NPAAA clade</taxon>
        <taxon>indigoferoid/millettioid clade</taxon>
        <taxon>Phaseoleae</taxon>
        <taxon>Phaseolus</taxon>
    </lineage>
</organism>
<gene>
    <name evidence="2" type="ORF">VNO80_05442</name>
</gene>
<dbReference type="PANTHER" id="PTHR30620">
    <property type="entry name" value="PERIPLASMIC BETA-GLUCOSIDASE-RELATED"/>
    <property type="match status" value="1"/>
</dbReference>
<evidence type="ECO:0000313" key="3">
    <source>
        <dbReference type="Proteomes" id="UP001374584"/>
    </source>
</evidence>
<keyword evidence="3" id="KW-1185">Reference proteome</keyword>
<dbReference type="GO" id="GO:0008422">
    <property type="term" value="F:beta-glucosidase activity"/>
    <property type="evidence" value="ECO:0007669"/>
    <property type="project" value="TreeGrafter"/>
</dbReference>
<dbReference type="PANTHER" id="PTHR30620:SF85">
    <property type="entry name" value="BETA-GLUCOSIDASE"/>
    <property type="match status" value="1"/>
</dbReference>
<dbReference type="GO" id="GO:0009251">
    <property type="term" value="P:glucan catabolic process"/>
    <property type="evidence" value="ECO:0007669"/>
    <property type="project" value="TreeGrafter"/>
</dbReference>
<dbReference type="InterPro" id="IPR036881">
    <property type="entry name" value="Glyco_hydro_3_C_sf"/>
</dbReference>
<evidence type="ECO:0000256" key="1">
    <source>
        <dbReference type="ARBA" id="ARBA00022801"/>
    </source>
</evidence>
<keyword evidence="1" id="KW-0378">Hydrolase</keyword>
<protein>
    <recommendedName>
        <fullName evidence="4">Beta-glucosidase</fullName>
    </recommendedName>
</protein>
<dbReference type="SUPFAM" id="SSF52279">
    <property type="entry name" value="Beta-D-glucan exohydrolase, C-terminal domain"/>
    <property type="match status" value="1"/>
</dbReference>
<name>A0AAN9NK06_PHACN</name>
<evidence type="ECO:0008006" key="4">
    <source>
        <dbReference type="Google" id="ProtNLM"/>
    </source>
</evidence>
<dbReference type="InterPro" id="IPR051915">
    <property type="entry name" value="Cellulose_Degrad_GH3"/>
</dbReference>
<reference evidence="2 3" key="1">
    <citation type="submission" date="2024-01" db="EMBL/GenBank/DDBJ databases">
        <title>The genomes of 5 underutilized Papilionoideae crops provide insights into root nodulation and disease resistanc.</title>
        <authorList>
            <person name="Jiang F."/>
        </authorList>
    </citation>
    <scope>NUCLEOTIDE SEQUENCE [LARGE SCALE GENOMIC DNA]</scope>
    <source>
        <strain evidence="2">JINMINGXINNONG_FW02</strain>
        <tissue evidence="2">Leaves</tissue>
    </source>
</reference>
<accession>A0AAN9NK06</accession>
<dbReference type="AlphaFoldDB" id="A0AAN9NK06"/>
<dbReference type="EMBL" id="JAYMYR010000003">
    <property type="protein sequence ID" value="KAK7372073.1"/>
    <property type="molecule type" value="Genomic_DNA"/>
</dbReference>
<comment type="caution">
    <text evidence="2">The sequence shown here is derived from an EMBL/GenBank/DDBJ whole genome shotgun (WGS) entry which is preliminary data.</text>
</comment>
<dbReference type="Proteomes" id="UP001374584">
    <property type="component" value="Unassembled WGS sequence"/>
</dbReference>
<evidence type="ECO:0000313" key="2">
    <source>
        <dbReference type="EMBL" id="KAK7372073.1"/>
    </source>
</evidence>